<name>A0ACC0LGL9_RHOML</name>
<gene>
    <name evidence="1" type="ORF">RHMOL_Rhmol12G0102700</name>
</gene>
<proteinExistence type="predicted"/>
<protein>
    <submittedName>
        <fullName evidence="1">Uncharacterized protein</fullName>
    </submittedName>
</protein>
<sequence>MYWLVRKDRPLTLEFLKTPWKDPMVLEYAVDIITLLMLATPMGTIFYHHIVANDITLTFGGKAICQQAKRSTST</sequence>
<evidence type="ECO:0000313" key="2">
    <source>
        <dbReference type="Proteomes" id="UP001062846"/>
    </source>
</evidence>
<dbReference type="Proteomes" id="UP001062846">
    <property type="component" value="Chromosome 12"/>
</dbReference>
<dbReference type="EMBL" id="CM046399">
    <property type="protein sequence ID" value="KAI8527804.1"/>
    <property type="molecule type" value="Genomic_DNA"/>
</dbReference>
<evidence type="ECO:0000313" key="1">
    <source>
        <dbReference type="EMBL" id="KAI8527804.1"/>
    </source>
</evidence>
<organism evidence="1 2">
    <name type="scientific">Rhododendron molle</name>
    <name type="common">Chinese azalea</name>
    <name type="synonym">Azalea mollis</name>
    <dbReference type="NCBI Taxonomy" id="49168"/>
    <lineage>
        <taxon>Eukaryota</taxon>
        <taxon>Viridiplantae</taxon>
        <taxon>Streptophyta</taxon>
        <taxon>Embryophyta</taxon>
        <taxon>Tracheophyta</taxon>
        <taxon>Spermatophyta</taxon>
        <taxon>Magnoliopsida</taxon>
        <taxon>eudicotyledons</taxon>
        <taxon>Gunneridae</taxon>
        <taxon>Pentapetalae</taxon>
        <taxon>asterids</taxon>
        <taxon>Ericales</taxon>
        <taxon>Ericaceae</taxon>
        <taxon>Ericoideae</taxon>
        <taxon>Rhodoreae</taxon>
        <taxon>Rhododendron</taxon>
    </lineage>
</organism>
<keyword evidence="2" id="KW-1185">Reference proteome</keyword>
<reference evidence="1" key="1">
    <citation type="submission" date="2022-02" db="EMBL/GenBank/DDBJ databases">
        <title>Plant Genome Project.</title>
        <authorList>
            <person name="Zhang R.-G."/>
        </authorList>
    </citation>
    <scope>NUCLEOTIDE SEQUENCE</scope>
    <source>
        <strain evidence="1">AT1</strain>
    </source>
</reference>
<accession>A0ACC0LGL9</accession>
<comment type="caution">
    <text evidence="1">The sequence shown here is derived from an EMBL/GenBank/DDBJ whole genome shotgun (WGS) entry which is preliminary data.</text>
</comment>